<comment type="caution">
    <text evidence="1">The sequence shown here is derived from an EMBL/GenBank/DDBJ whole genome shotgun (WGS) entry which is preliminary data.</text>
</comment>
<dbReference type="RefSeq" id="WP_378615099.1">
    <property type="nucleotide sequence ID" value="NZ_JBHSAX010000019.1"/>
</dbReference>
<evidence type="ECO:0000313" key="2">
    <source>
        <dbReference type="Proteomes" id="UP001595696"/>
    </source>
</evidence>
<protein>
    <submittedName>
        <fullName evidence="1">Uncharacterized protein</fullName>
    </submittedName>
</protein>
<evidence type="ECO:0000313" key="1">
    <source>
        <dbReference type="EMBL" id="MFC3965351.1"/>
    </source>
</evidence>
<reference evidence="2" key="1">
    <citation type="journal article" date="2019" name="Int. J. Syst. Evol. Microbiol.">
        <title>The Global Catalogue of Microorganisms (GCM) 10K type strain sequencing project: providing services to taxonomists for standard genome sequencing and annotation.</title>
        <authorList>
            <consortium name="The Broad Institute Genomics Platform"/>
            <consortium name="The Broad Institute Genome Sequencing Center for Infectious Disease"/>
            <person name="Wu L."/>
            <person name="Ma J."/>
        </authorList>
    </citation>
    <scope>NUCLEOTIDE SEQUENCE [LARGE SCALE GENOMIC DNA]</scope>
    <source>
        <strain evidence="2">CGMCC 4.7330</strain>
    </source>
</reference>
<gene>
    <name evidence="1" type="ORF">ACFO0B_25460</name>
</gene>
<keyword evidence="2" id="KW-1185">Reference proteome</keyword>
<proteinExistence type="predicted"/>
<sequence>MSTVEHRSPIRDWWSYSQGLRLRHRLAVLAPDARDVVTHAGGWLFDRAQAGWEVAVVLADVGDIAPLQLLGATVLELEGPLSVPVHHTWPELLIVAPELLTADDRVRSGVQECLERDLLDIVVWDQELPAGFDRWFAGAHCHPSAAARAFKACALALGGYSGADAAPTERFRAASARIDAVADSFALDPGECEAC</sequence>
<dbReference type="Proteomes" id="UP001595696">
    <property type="component" value="Unassembled WGS sequence"/>
</dbReference>
<accession>A0ABV8DZC9</accession>
<organism evidence="1 2">
    <name type="scientific">Nocardia jiangsuensis</name>
    <dbReference type="NCBI Taxonomy" id="1691563"/>
    <lineage>
        <taxon>Bacteria</taxon>
        <taxon>Bacillati</taxon>
        <taxon>Actinomycetota</taxon>
        <taxon>Actinomycetes</taxon>
        <taxon>Mycobacteriales</taxon>
        <taxon>Nocardiaceae</taxon>
        <taxon>Nocardia</taxon>
    </lineage>
</organism>
<dbReference type="EMBL" id="JBHSAX010000019">
    <property type="protein sequence ID" value="MFC3965351.1"/>
    <property type="molecule type" value="Genomic_DNA"/>
</dbReference>
<name>A0ABV8DZC9_9NOCA</name>